<dbReference type="EMBL" id="JAEMGP010000022">
    <property type="protein sequence ID" value="KAG5196034.1"/>
    <property type="molecule type" value="Genomic_DNA"/>
</dbReference>
<reference evidence="2 3" key="1">
    <citation type="submission" date="2020-12" db="EMBL/GenBank/DDBJ databases">
        <title>De novo assembly of Tibetan sheep genome.</title>
        <authorList>
            <person name="Li X."/>
        </authorList>
    </citation>
    <scope>NUCLEOTIDE SEQUENCE [LARGE SCALE GENOMIC DNA]</scope>
    <source>
        <tissue evidence="2">Heart</tissue>
    </source>
</reference>
<dbReference type="AlphaFoldDB" id="A0A835ZNV7"/>
<comment type="caution">
    <text evidence="2">The sequence shown here is derived from an EMBL/GenBank/DDBJ whole genome shotgun (WGS) entry which is preliminary data.</text>
</comment>
<dbReference type="Proteomes" id="UP000664991">
    <property type="component" value="Unassembled WGS sequence"/>
</dbReference>
<evidence type="ECO:0000313" key="3">
    <source>
        <dbReference type="Proteomes" id="UP000664991"/>
    </source>
</evidence>
<evidence type="ECO:0000313" key="2">
    <source>
        <dbReference type="EMBL" id="KAG5196034.1"/>
    </source>
</evidence>
<protein>
    <submittedName>
        <fullName evidence="2">Uncharacterized protein</fullName>
    </submittedName>
</protein>
<sequence>MAALRMGHRVESHTSGDPNFPQAERVECGKPHLASWVHQQGTGQLRQKWHGSETCFEDAVINSSWLLSSDSFQGEATWQKGHETRSGKYSLEDKLDDLGHEEHCKEMTGLVWDSLHSQVESDLTDVIGSLNLNETQKYNKVHSKREELVVPVFIHTEEQQRGQSNKAEESPGNRAQVQCSRLFKRLSPFNLNDKILKVQRPKSMAFGAKLVKRYYFVNTYTLRFTQTEALLNK</sequence>
<organism evidence="2 3">
    <name type="scientific">Ovis aries</name>
    <name type="common">Sheep</name>
    <dbReference type="NCBI Taxonomy" id="9940"/>
    <lineage>
        <taxon>Eukaryota</taxon>
        <taxon>Metazoa</taxon>
        <taxon>Chordata</taxon>
        <taxon>Craniata</taxon>
        <taxon>Vertebrata</taxon>
        <taxon>Euteleostomi</taxon>
        <taxon>Mammalia</taxon>
        <taxon>Eutheria</taxon>
        <taxon>Laurasiatheria</taxon>
        <taxon>Artiodactyla</taxon>
        <taxon>Ruminantia</taxon>
        <taxon>Pecora</taxon>
        <taxon>Bovidae</taxon>
        <taxon>Caprinae</taxon>
        <taxon>Ovis</taxon>
    </lineage>
</organism>
<proteinExistence type="predicted"/>
<gene>
    <name evidence="2" type="ORF">JEQ12_011670</name>
</gene>
<feature type="region of interest" description="Disordered" evidence="1">
    <location>
        <begin position="1"/>
        <end position="21"/>
    </location>
</feature>
<name>A0A835ZNV7_SHEEP</name>
<evidence type="ECO:0000256" key="1">
    <source>
        <dbReference type="SAM" id="MobiDB-lite"/>
    </source>
</evidence>
<accession>A0A835ZNV7</accession>